<organism evidence="2 3">
    <name type="scientific">Kangiella aquimarina</name>
    <dbReference type="NCBI Taxonomy" id="261965"/>
    <lineage>
        <taxon>Bacteria</taxon>
        <taxon>Pseudomonadati</taxon>
        <taxon>Pseudomonadota</taxon>
        <taxon>Gammaproteobacteria</taxon>
        <taxon>Kangiellales</taxon>
        <taxon>Kangiellaceae</taxon>
        <taxon>Kangiella</taxon>
    </lineage>
</organism>
<reference evidence="2 3" key="1">
    <citation type="submission" date="2023-11" db="EMBL/GenBank/DDBJ databases">
        <title>MicrobeMod: A computational toolkit for identifying prokaryotic methylation and restriction-modification with nanopore sequencing.</title>
        <authorList>
            <person name="Crits-Christoph A."/>
            <person name="Kang S.C."/>
            <person name="Lee H."/>
            <person name="Ostrov N."/>
        </authorList>
    </citation>
    <scope>NUCLEOTIDE SEQUENCE [LARGE SCALE GENOMIC DNA]</scope>
    <source>
        <strain evidence="2 3">DSMZ 16071</strain>
    </source>
</reference>
<name>A0ABZ0X4K2_9GAMM</name>
<accession>A0ABZ0X4K2</accession>
<protein>
    <submittedName>
        <fullName evidence="2">DUF6448 family protein</fullName>
    </submittedName>
</protein>
<evidence type="ECO:0000313" key="2">
    <source>
        <dbReference type="EMBL" id="WQG85532.1"/>
    </source>
</evidence>
<feature type="signal peptide" evidence="1">
    <location>
        <begin position="1"/>
        <end position="26"/>
    </location>
</feature>
<evidence type="ECO:0000313" key="3">
    <source>
        <dbReference type="Proteomes" id="UP001324185"/>
    </source>
</evidence>
<dbReference type="RefSeq" id="WP_018623519.1">
    <property type="nucleotide sequence ID" value="NZ_CP140158.1"/>
</dbReference>
<feature type="chain" id="PRO_5045506125" evidence="1">
    <location>
        <begin position="27"/>
        <end position="201"/>
    </location>
</feature>
<evidence type="ECO:0000256" key="1">
    <source>
        <dbReference type="SAM" id="SignalP"/>
    </source>
</evidence>
<gene>
    <name evidence="2" type="ORF">SR900_01305</name>
</gene>
<dbReference type="InterPro" id="IPR045613">
    <property type="entry name" value="DUF6448"/>
</dbReference>
<dbReference type="EMBL" id="CP140158">
    <property type="protein sequence ID" value="WQG85532.1"/>
    <property type="molecule type" value="Genomic_DNA"/>
</dbReference>
<keyword evidence="1" id="KW-0732">Signal</keyword>
<keyword evidence="3" id="KW-1185">Reference proteome</keyword>
<dbReference type="Pfam" id="PF20046">
    <property type="entry name" value="DUF6448"/>
    <property type="match status" value="1"/>
</dbReference>
<dbReference type="Proteomes" id="UP001324185">
    <property type="component" value="Chromosome"/>
</dbReference>
<sequence length="201" mass="22318">MLIKRWLPFSLIVVFISLLPINQASAHCDTLDGPVVMAAKTALEKGDITPVLKWVSTDDEDIIKAAFDKTVTVRSQSKEAMELADMYFFETLVRIHRASEGAPYLGLQPANSTSPIIQLTDKAIESGAVDELKNALLQKLSRKLVTDFEATKNASKNADNSVQAGRHFVKQYVEFTHFVEAVHELLDNTSNESIHADHTNH</sequence>
<proteinExistence type="predicted"/>